<evidence type="ECO:0000256" key="13">
    <source>
        <dbReference type="ARBA" id="ARBA00044502"/>
    </source>
</evidence>
<keyword evidence="8" id="KW-0186">Copper</keyword>
<dbReference type="InterPro" id="IPR005103">
    <property type="entry name" value="AA9_LPMO"/>
</dbReference>
<comment type="caution">
    <text evidence="17">The sequence shown here is derived from an EMBL/GenBank/DDBJ whole genome shotgun (WGS) entry which is preliminary data.</text>
</comment>
<evidence type="ECO:0000256" key="2">
    <source>
        <dbReference type="ARBA" id="ARBA00004613"/>
    </source>
</evidence>
<dbReference type="EC" id="1.14.99.56" evidence="15"/>
<dbReference type="GO" id="GO:0030245">
    <property type="term" value="P:cellulose catabolic process"/>
    <property type="evidence" value="ECO:0007669"/>
    <property type="project" value="UniProtKB-KW"/>
</dbReference>
<evidence type="ECO:0000256" key="6">
    <source>
        <dbReference type="ARBA" id="ARBA00023001"/>
    </source>
</evidence>
<dbReference type="Proteomes" id="UP001321760">
    <property type="component" value="Unassembled WGS sequence"/>
</dbReference>
<proteinExistence type="inferred from homology"/>
<dbReference type="AlphaFoldDB" id="A0AAV9GAT5"/>
<evidence type="ECO:0000313" key="18">
    <source>
        <dbReference type="Proteomes" id="UP001321760"/>
    </source>
</evidence>
<protein>
    <recommendedName>
        <fullName evidence="15">lytic cellulose monooxygenase (C4-dehydrogenating)</fullName>
        <ecNumber evidence="15">1.14.99.56</ecNumber>
    </recommendedName>
</protein>
<dbReference type="GO" id="GO:0004497">
    <property type="term" value="F:monooxygenase activity"/>
    <property type="evidence" value="ECO:0007669"/>
    <property type="project" value="UniProtKB-KW"/>
</dbReference>
<keyword evidence="7" id="KW-0560">Oxidoreductase</keyword>
<keyword evidence="18" id="KW-1185">Reference proteome</keyword>
<dbReference type="Pfam" id="PF03443">
    <property type="entry name" value="AA9"/>
    <property type="match status" value="1"/>
</dbReference>
<evidence type="ECO:0000256" key="11">
    <source>
        <dbReference type="ARBA" id="ARBA00023277"/>
    </source>
</evidence>
<dbReference type="InterPro" id="IPR049892">
    <property type="entry name" value="AA9"/>
</dbReference>
<organism evidence="17 18">
    <name type="scientific">Podospora aff. communis PSN243</name>
    <dbReference type="NCBI Taxonomy" id="3040156"/>
    <lineage>
        <taxon>Eukaryota</taxon>
        <taxon>Fungi</taxon>
        <taxon>Dikarya</taxon>
        <taxon>Ascomycota</taxon>
        <taxon>Pezizomycotina</taxon>
        <taxon>Sordariomycetes</taxon>
        <taxon>Sordariomycetidae</taxon>
        <taxon>Sordariales</taxon>
        <taxon>Podosporaceae</taxon>
        <taxon>Podospora</taxon>
    </lineage>
</organism>
<comment type="similarity">
    <text evidence="13">Belongs to the polysaccharide monooxygenase AA9 family.</text>
</comment>
<accession>A0AAV9GAT5</accession>
<keyword evidence="17" id="KW-0378">Hydrolase</keyword>
<keyword evidence="5" id="KW-0732">Signal</keyword>
<keyword evidence="11" id="KW-0119">Carbohydrate metabolism</keyword>
<dbReference type="EMBL" id="MU865967">
    <property type="protein sequence ID" value="KAK4445259.1"/>
    <property type="molecule type" value="Genomic_DNA"/>
</dbReference>
<keyword evidence="9" id="KW-0503">Monooxygenase</keyword>
<evidence type="ECO:0000256" key="4">
    <source>
        <dbReference type="ARBA" id="ARBA00022723"/>
    </source>
</evidence>
<evidence type="ECO:0000256" key="3">
    <source>
        <dbReference type="ARBA" id="ARBA00022525"/>
    </source>
</evidence>
<comment type="cofactor">
    <cofactor evidence="1">
        <name>Cu(2+)</name>
        <dbReference type="ChEBI" id="CHEBI:29036"/>
    </cofactor>
</comment>
<evidence type="ECO:0000256" key="15">
    <source>
        <dbReference type="ARBA" id="ARBA00047174"/>
    </source>
</evidence>
<name>A0AAV9GAT5_9PEZI</name>
<evidence type="ECO:0000256" key="9">
    <source>
        <dbReference type="ARBA" id="ARBA00023033"/>
    </source>
</evidence>
<evidence type="ECO:0000256" key="10">
    <source>
        <dbReference type="ARBA" id="ARBA00023157"/>
    </source>
</evidence>
<reference evidence="17" key="2">
    <citation type="submission" date="2023-05" db="EMBL/GenBank/DDBJ databases">
        <authorList>
            <consortium name="Lawrence Berkeley National Laboratory"/>
            <person name="Steindorff A."/>
            <person name="Hensen N."/>
            <person name="Bonometti L."/>
            <person name="Westerberg I."/>
            <person name="Brannstrom I.O."/>
            <person name="Guillou S."/>
            <person name="Cros-Aarteil S."/>
            <person name="Calhoun S."/>
            <person name="Haridas S."/>
            <person name="Kuo A."/>
            <person name="Mondo S."/>
            <person name="Pangilinan J."/>
            <person name="Riley R."/>
            <person name="Labutti K."/>
            <person name="Andreopoulos B."/>
            <person name="Lipzen A."/>
            <person name="Chen C."/>
            <person name="Yanf M."/>
            <person name="Daum C."/>
            <person name="Ng V."/>
            <person name="Clum A."/>
            <person name="Ohm R."/>
            <person name="Martin F."/>
            <person name="Silar P."/>
            <person name="Natvig D."/>
            <person name="Lalanne C."/>
            <person name="Gautier V."/>
            <person name="Ament-Velasquez S.L."/>
            <person name="Kruys A."/>
            <person name="Hutchinson M.I."/>
            <person name="Powell A.J."/>
            <person name="Barry K."/>
            <person name="Miller A.N."/>
            <person name="Grigoriev I.V."/>
            <person name="Debuchy R."/>
            <person name="Gladieux P."/>
            <person name="Thoren M.H."/>
            <person name="Johannesson H."/>
        </authorList>
    </citation>
    <scope>NUCLEOTIDE SEQUENCE</scope>
    <source>
        <strain evidence="17">PSN243</strain>
    </source>
</reference>
<keyword evidence="4" id="KW-0479">Metal-binding</keyword>
<dbReference type="GO" id="GO:0016787">
    <property type="term" value="F:hydrolase activity"/>
    <property type="evidence" value="ECO:0007669"/>
    <property type="project" value="UniProtKB-KW"/>
</dbReference>
<comment type="catalytic activity">
    <reaction evidence="14">
        <text>[(1-&gt;4)-beta-D-glucosyl]n+m + reduced acceptor + O2 = 4-dehydro-beta-D-glucosyl-[(1-&gt;4)-beta-D-glucosyl]n-1 + [(1-&gt;4)-beta-D-glucosyl]m + acceptor + H2O.</text>
        <dbReference type="EC" id="1.14.99.56"/>
    </reaction>
</comment>
<keyword evidence="3" id="KW-0964">Secreted</keyword>
<gene>
    <name evidence="17" type="ORF">QBC34DRAFT_384484</name>
</gene>
<comment type="subcellular location">
    <subcellularLocation>
        <location evidence="2">Secreted</location>
    </subcellularLocation>
</comment>
<dbReference type="Gene3D" id="2.70.50.70">
    <property type="match status" value="1"/>
</dbReference>
<reference evidence="17" key="1">
    <citation type="journal article" date="2023" name="Mol. Phylogenet. Evol.">
        <title>Genome-scale phylogeny and comparative genomics of the fungal order Sordariales.</title>
        <authorList>
            <person name="Hensen N."/>
            <person name="Bonometti L."/>
            <person name="Westerberg I."/>
            <person name="Brannstrom I.O."/>
            <person name="Guillou S."/>
            <person name="Cros-Aarteil S."/>
            <person name="Calhoun S."/>
            <person name="Haridas S."/>
            <person name="Kuo A."/>
            <person name="Mondo S."/>
            <person name="Pangilinan J."/>
            <person name="Riley R."/>
            <person name="LaButti K."/>
            <person name="Andreopoulos B."/>
            <person name="Lipzen A."/>
            <person name="Chen C."/>
            <person name="Yan M."/>
            <person name="Daum C."/>
            <person name="Ng V."/>
            <person name="Clum A."/>
            <person name="Steindorff A."/>
            <person name="Ohm R.A."/>
            <person name="Martin F."/>
            <person name="Silar P."/>
            <person name="Natvig D.O."/>
            <person name="Lalanne C."/>
            <person name="Gautier V."/>
            <person name="Ament-Velasquez S.L."/>
            <person name="Kruys A."/>
            <person name="Hutchinson M.I."/>
            <person name="Powell A.J."/>
            <person name="Barry K."/>
            <person name="Miller A.N."/>
            <person name="Grigoriev I.V."/>
            <person name="Debuchy R."/>
            <person name="Gladieux P."/>
            <person name="Hiltunen Thoren M."/>
            <person name="Johannesson H."/>
        </authorList>
    </citation>
    <scope>NUCLEOTIDE SEQUENCE</scope>
    <source>
        <strain evidence="17">PSN243</strain>
    </source>
</reference>
<evidence type="ECO:0000259" key="16">
    <source>
        <dbReference type="Pfam" id="PF03443"/>
    </source>
</evidence>
<evidence type="ECO:0000256" key="5">
    <source>
        <dbReference type="ARBA" id="ARBA00022729"/>
    </source>
</evidence>
<feature type="domain" description="Auxiliary Activity family 9 catalytic" evidence="16">
    <location>
        <begin position="32"/>
        <end position="163"/>
    </location>
</feature>
<dbReference type="PANTHER" id="PTHR33353">
    <property type="entry name" value="PUTATIVE (AFU_ORTHOLOGUE AFUA_1G12560)-RELATED"/>
    <property type="match status" value="1"/>
</dbReference>
<dbReference type="GO" id="GO:0005576">
    <property type="term" value="C:extracellular region"/>
    <property type="evidence" value="ECO:0007669"/>
    <property type="project" value="UniProtKB-SubCell"/>
</dbReference>
<dbReference type="PANTHER" id="PTHR33353:SF2">
    <property type="entry name" value="ENDO-BETA-1,4-GLUCANASE D"/>
    <property type="match status" value="1"/>
</dbReference>
<evidence type="ECO:0000256" key="12">
    <source>
        <dbReference type="ARBA" id="ARBA00023326"/>
    </source>
</evidence>
<dbReference type="GO" id="GO:0046872">
    <property type="term" value="F:metal ion binding"/>
    <property type="evidence" value="ECO:0007669"/>
    <property type="project" value="UniProtKB-KW"/>
</dbReference>
<keyword evidence="10" id="KW-1015">Disulfide bond</keyword>
<evidence type="ECO:0000256" key="8">
    <source>
        <dbReference type="ARBA" id="ARBA00023008"/>
    </source>
</evidence>
<evidence type="ECO:0000256" key="7">
    <source>
        <dbReference type="ARBA" id="ARBA00023002"/>
    </source>
</evidence>
<keyword evidence="6" id="KW-0136">Cellulose degradation</keyword>
<evidence type="ECO:0000313" key="17">
    <source>
        <dbReference type="EMBL" id="KAK4445259.1"/>
    </source>
</evidence>
<sequence>MKLSSFIIGSIAAQGPAYRYVRESTRKTKYNPIKFSSNPAADLRDGSTIDGPDSRCNQGAFSSAGRTSVLTVNAGDEIRLCLATGGNFGHPGPSLVYLSRAPNNNVRGYDGSGDWFKISYQGVCNQGGDMKTNAWCSSGKNYVAARVPRNTPNGEDLARFEHIEPWSHDGYAKFSIYGNNKNFPMPGPSVWSG</sequence>
<evidence type="ECO:0000256" key="14">
    <source>
        <dbReference type="ARBA" id="ARBA00045077"/>
    </source>
</evidence>
<keyword evidence="12" id="KW-0624">Polysaccharide degradation</keyword>
<evidence type="ECO:0000256" key="1">
    <source>
        <dbReference type="ARBA" id="ARBA00001973"/>
    </source>
</evidence>